<dbReference type="Gene3D" id="3.30.920.50">
    <property type="entry name" value="Beta-1,3-glucanase, C-terminal domain"/>
    <property type="match status" value="1"/>
</dbReference>
<evidence type="ECO:0000313" key="3">
    <source>
        <dbReference type="EMBL" id="KAA9154334.1"/>
    </source>
</evidence>
<dbReference type="InterPro" id="IPR042517">
    <property type="entry name" value="Glyco_hydro_64_N_2"/>
</dbReference>
<dbReference type="Proteomes" id="UP000319769">
    <property type="component" value="Unassembled WGS sequence"/>
</dbReference>
<dbReference type="InterPro" id="IPR037176">
    <property type="entry name" value="Osmotin/thaumatin-like_sf"/>
</dbReference>
<dbReference type="InterPro" id="IPR006311">
    <property type="entry name" value="TAT_signal"/>
</dbReference>
<evidence type="ECO:0000313" key="4">
    <source>
        <dbReference type="Proteomes" id="UP000319769"/>
    </source>
</evidence>
<organism evidence="3 4">
    <name type="scientific">Amycolatopsis acidicola</name>
    <dbReference type="NCBI Taxonomy" id="2596893"/>
    <lineage>
        <taxon>Bacteria</taxon>
        <taxon>Bacillati</taxon>
        <taxon>Actinomycetota</taxon>
        <taxon>Actinomycetes</taxon>
        <taxon>Pseudonocardiales</taxon>
        <taxon>Pseudonocardiaceae</taxon>
        <taxon>Amycolatopsis</taxon>
    </lineage>
</organism>
<reference evidence="3" key="1">
    <citation type="submission" date="2019-09" db="EMBL/GenBank/DDBJ databases">
        <authorList>
            <person name="Teo W.F.A."/>
            <person name="Duangmal K."/>
        </authorList>
    </citation>
    <scope>NUCLEOTIDE SEQUENCE [LARGE SCALE GENOMIC DNA]</scope>
    <source>
        <strain evidence="3">K81G1</strain>
    </source>
</reference>
<evidence type="ECO:0000259" key="2">
    <source>
        <dbReference type="PROSITE" id="PS52006"/>
    </source>
</evidence>
<dbReference type="OrthoDB" id="5513218at2"/>
<dbReference type="InterPro" id="IPR037398">
    <property type="entry name" value="Glyco_hydro_64_fam"/>
</dbReference>
<feature type="signal peptide" evidence="1">
    <location>
        <begin position="1"/>
        <end position="22"/>
    </location>
</feature>
<sequence>MFNRRSFLRGAGVALVGAPIGAAVVAAQTSGGGARAAGTGLPLTIVNHTYRYPNAQIFVSIVGTDLNTGKQVYAEADGSTSTVSLSDNGSDGFADLSIPLAGDGDTKLAIPADMSGRVYFSIGDKVKFKVVTDGNGNAALQYPAGWVPGDPSYHVLHDFVEFTYNSSGMFCNTTMVDMFGIPLAIKLDGASSQTTGRLVDGGRDKIFAAIKGNADFAPLVVDDLRVIAPGHGIDTGIFPATYFDSSIDQVWQKYASETLTVKVDSGTYTGRVSGGTMQFSGGVASFSKPTTQNVFYCDGALAAPNDGITGPVAAVLGAGFNRSTLLTQTTQPATDPATFYTGSVTNHYSQAMHANTVDGKAYGFPFDDVVSLASYVQDGAPSSCTVELTPF</sequence>
<feature type="domain" description="GH64" evidence="2">
    <location>
        <begin position="38"/>
        <end position="390"/>
    </location>
</feature>
<keyword evidence="4" id="KW-1185">Reference proteome</keyword>
<accession>A0A5N0UVC9</accession>
<name>A0A5N0UVC9_9PSEU</name>
<dbReference type="PROSITE" id="PS51318">
    <property type="entry name" value="TAT"/>
    <property type="match status" value="1"/>
</dbReference>
<dbReference type="PANTHER" id="PTHR38165">
    <property type="match status" value="1"/>
</dbReference>
<dbReference type="RefSeq" id="WP_144762576.1">
    <property type="nucleotide sequence ID" value="NZ_VMNW02000067.1"/>
</dbReference>
<dbReference type="PROSITE" id="PS52006">
    <property type="entry name" value="GH64"/>
    <property type="match status" value="1"/>
</dbReference>
<dbReference type="GO" id="GO:0016787">
    <property type="term" value="F:hydrolase activity"/>
    <property type="evidence" value="ECO:0007669"/>
    <property type="project" value="UniProtKB-KW"/>
</dbReference>
<dbReference type="PANTHER" id="PTHR38165:SF1">
    <property type="entry name" value="GLUCANASE B"/>
    <property type="match status" value="1"/>
</dbReference>
<protein>
    <submittedName>
        <fullName evidence="3">Glycosyl hydrolase</fullName>
    </submittedName>
</protein>
<keyword evidence="1" id="KW-0732">Signal</keyword>
<feature type="chain" id="PRO_5039619629" evidence="1">
    <location>
        <begin position="23"/>
        <end position="391"/>
    </location>
</feature>
<dbReference type="Gene3D" id="2.60.110.10">
    <property type="entry name" value="Thaumatin"/>
    <property type="match status" value="1"/>
</dbReference>
<dbReference type="InterPro" id="IPR032477">
    <property type="entry name" value="Glyco_hydro_64"/>
</dbReference>
<evidence type="ECO:0000256" key="1">
    <source>
        <dbReference type="SAM" id="SignalP"/>
    </source>
</evidence>
<keyword evidence="3" id="KW-0378">Hydrolase</keyword>
<dbReference type="EMBL" id="VMNW02000067">
    <property type="protein sequence ID" value="KAA9154334.1"/>
    <property type="molecule type" value="Genomic_DNA"/>
</dbReference>
<proteinExistence type="predicted"/>
<dbReference type="AlphaFoldDB" id="A0A5N0UVC9"/>
<gene>
    <name evidence="3" type="ORF">FPZ12_032555</name>
</gene>
<comment type="caution">
    <text evidence="3">The sequence shown here is derived from an EMBL/GenBank/DDBJ whole genome shotgun (WGS) entry which is preliminary data.</text>
</comment>
<dbReference type="Pfam" id="PF16483">
    <property type="entry name" value="Glyco_hydro_64"/>
    <property type="match status" value="1"/>
</dbReference>